<keyword evidence="5" id="KW-1185">Reference proteome</keyword>
<evidence type="ECO:0000313" key="5">
    <source>
        <dbReference type="Proteomes" id="UP001597189"/>
    </source>
</evidence>
<dbReference type="PANTHER" id="PTHR44196:SF1">
    <property type="entry name" value="DEHYDROGENASE_REDUCTASE SDR FAMILY MEMBER 7B"/>
    <property type="match status" value="1"/>
</dbReference>
<dbReference type="InterPro" id="IPR002347">
    <property type="entry name" value="SDR_fam"/>
</dbReference>
<dbReference type="Gene3D" id="3.40.50.720">
    <property type="entry name" value="NAD(P)-binding Rossmann-like Domain"/>
    <property type="match status" value="1"/>
</dbReference>
<keyword evidence="2" id="KW-0560">Oxidoreductase</keyword>
<dbReference type="InterPro" id="IPR036291">
    <property type="entry name" value="NAD(P)-bd_dom_sf"/>
</dbReference>
<name>A0ABW4D2H6_9LACO</name>
<dbReference type="Proteomes" id="UP001597189">
    <property type="component" value="Unassembled WGS sequence"/>
</dbReference>
<evidence type="ECO:0000256" key="1">
    <source>
        <dbReference type="ARBA" id="ARBA00006484"/>
    </source>
</evidence>
<dbReference type="PROSITE" id="PS00061">
    <property type="entry name" value="ADH_SHORT"/>
    <property type="match status" value="1"/>
</dbReference>
<gene>
    <name evidence="4" type="ORF">ACFQ44_03695</name>
</gene>
<comment type="similarity">
    <text evidence="1 3">Belongs to the short-chain dehydrogenases/reductases (SDR) family.</text>
</comment>
<proteinExistence type="inferred from homology"/>
<dbReference type="SUPFAM" id="SSF51735">
    <property type="entry name" value="NAD(P)-binding Rossmann-fold domains"/>
    <property type="match status" value="1"/>
</dbReference>
<protein>
    <submittedName>
        <fullName evidence="4">SDR family oxidoreductase</fullName>
    </submittedName>
</protein>
<dbReference type="PRINTS" id="PR00081">
    <property type="entry name" value="GDHRDH"/>
</dbReference>
<dbReference type="RefSeq" id="WP_203642958.1">
    <property type="nucleotide sequence ID" value="NZ_BOLN01000002.1"/>
</dbReference>
<comment type="caution">
    <text evidence="4">The sequence shown here is derived from an EMBL/GenBank/DDBJ whole genome shotgun (WGS) entry which is preliminary data.</text>
</comment>
<dbReference type="InterPro" id="IPR020904">
    <property type="entry name" value="Sc_DH/Rdtase_CS"/>
</dbReference>
<evidence type="ECO:0000313" key="4">
    <source>
        <dbReference type="EMBL" id="MFD1454788.1"/>
    </source>
</evidence>
<dbReference type="Pfam" id="PF00106">
    <property type="entry name" value="adh_short"/>
    <property type="match status" value="1"/>
</dbReference>
<dbReference type="EMBL" id="JBHTOD010000002">
    <property type="protein sequence ID" value="MFD1454788.1"/>
    <property type="molecule type" value="Genomic_DNA"/>
</dbReference>
<evidence type="ECO:0000256" key="3">
    <source>
        <dbReference type="RuleBase" id="RU000363"/>
    </source>
</evidence>
<dbReference type="PRINTS" id="PR00080">
    <property type="entry name" value="SDRFAMILY"/>
</dbReference>
<evidence type="ECO:0000256" key="2">
    <source>
        <dbReference type="ARBA" id="ARBA00023002"/>
    </source>
</evidence>
<sequence length="267" mass="29376">MKLTNNTIMITGGTSGIGLAFALRLLDMGNRVIVVGRNQAKIDNVLSLHPGLEAIRADISQTADVTALTNQLERDYPDLNLIINSAGIMRQYDLFDPEIALTDLTSEVTTNLNGIIYVTKSLLPLLSRQPEAMLVNISSLLSLVSAADSPIYSATKAGIHMYTDALREQVKANHVNIHIVELLPPLVTGTNLTQQYDKTFLDKFASSTTTQLVNAGIKGMQKNKPQIDAGFTKFMRVSMHLVPRQVTHIWGQQTMTAFLKKHKLLHA</sequence>
<dbReference type="PANTHER" id="PTHR44196">
    <property type="entry name" value="DEHYDROGENASE/REDUCTASE SDR FAMILY MEMBER 7B"/>
    <property type="match status" value="1"/>
</dbReference>
<reference evidence="5" key="1">
    <citation type="journal article" date="2019" name="Int. J. Syst. Evol. Microbiol.">
        <title>The Global Catalogue of Microorganisms (GCM) 10K type strain sequencing project: providing services to taxonomists for standard genome sequencing and annotation.</title>
        <authorList>
            <consortium name="The Broad Institute Genomics Platform"/>
            <consortium name="The Broad Institute Genome Sequencing Center for Infectious Disease"/>
            <person name="Wu L."/>
            <person name="Ma J."/>
        </authorList>
    </citation>
    <scope>NUCLEOTIDE SEQUENCE [LARGE SCALE GENOMIC DNA]</scope>
    <source>
        <strain evidence="5">CCM 8979</strain>
    </source>
</reference>
<accession>A0ABW4D2H6</accession>
<organism evidence="4 5">
    <name type="scientific">Levilactobacillus lanxiensis</name>
    <dbReference type="NCBI Taxonomy" id="2799568"/>
    <lineage>
        <taxon>Bacteria</taxon>
        <taxon>Bacillati</taxon>
        <taxon>Bacillota</taxon>
        <taxon>Bacilli</taxon>
        <taxon>Lactobacillales</taxon>
        <taxon>Lactobacillaceae</taxon>
        <taxon>Levilactobacillus</taxon>
    </lineage>
</organism>